<name>A0A1H3Y4K2_9GAMM</name>
<reference evidence="3 4" key="1">
    <citation type="submission" date="2016-10" db="EMBL/GenBank/DDBJ databases">
        <authorList>
            <person name="de Groot N.N."/>
        </authorList>
    </citation>
    <scope>NUCLEOTIDE SEQUENCE [LARGE SCALE GENOMIC DNA]</scope>
    <source>
        <strain evidence="3 4">ATCC 29281</strain>
    </source>
</reference>
<dbReference type="InterPro" id="IPR013351">
    <property type="entry name" value="T3SS_TyeA-rel"/>
</dbReference>
<dbReference type="GeneID" id="97763777"/>
<dbReference type="STRING" id="71657.SAMN02982996_00861"/>
<gene>
    <name evidence="3" type="ORF">SAMN02982996_00861</name>
</gene>
<organism evidence="3 4">
    <name type="scientific">Lonsdalea quercina</name>
    <dbReference type="NCBI Taxonomy" id="71657"/>
    <lineage>
        <taxon>Bacteria</taxon>
        <taxon>Pseudomonadati</taxon>
        <taxon>Pseudomonadota</taxon>
        <taxon>Gammaproteobacteria</taxon>
        <taxon>Enterobacterales</taxon>
        <taxon>Pectobacteriaceae</taxon>
        <taxon>Lonsdalea</taxon>
    </lineage>
</organism>
<dbReference type="Gene3D" id="1.10.150.630">
    <property type="match status" value="1"/>
</dbReference>
<dbReference type="InterPro" id="IPR010812">
    <property type="entry name" value="HrpJ-like"/>
</dbReference>
<keyword evidence="4" id="KW-1185">Reference proteome</keyword>
<feature type="compositionally biased region" description="Low complexity" evidence="1">
    <location>
        <begin position="27"/>
        <end position="38"/>
    </location>
</feature>
<dbReference type="GO" id="GO:0030254">
    <property type="term" value="P:protein secretion by the type III secretion system"/>
    <property type="evidence" value="ECO:0007669"/>
    <property type="project" value="InterPro"/>
</dbReference>
<evidence type="ECO:0000313" key="4">
    <source>
        <dbReference type="Proteomes" id="UP000187280"/>
    </source>
</evidence>
<feature type="domain" description="Hypersensitivity response secretion-like HrpJ" evidence="2">
    <location>
        <begin position="56"/>
        <end position="223"/>
    </location>
</feature>
<dbReference type="SUPFAM" id="SSF140591">
    <property type="entry name" value="Type III secretion system domain"/>
    <property type="match status" value="1"/>
</dbReference>
<dbReference type="NCBIfam" id="TIGR02568">
    <property type="entry name" value="LcrE"/>
    <property type="match status" value="1"/>
</dbReference>
<dbReference type="GO" id="GO:0009986">
    <property type="term" value="C:cell surface"/>
    <property type="evidence" value="ECO:0007669"/>
    <property type="project" value="InterPro"/>
</dbReference>
<evidence type="ECO:0000259" key="2">
    <source>
        <dbReference type="Pfam" id="PF07201"/>
    </source>
</evidence>
<dbReference type="eggNOG" id="ENOG502Z8G8">
    <property type="taxonomic scope" value="Bacteria"/>
</dbReference>
<dbReference type="AlphaFoldDB" id="A0A1H3Y4K2"/>
<dbReference type="GO" id="GO:0019867">
    <property type="term" value="C:outer membrane"/>
    <property type="evidence" value="ECO:0007669"/>
    <property type="project" value="InterPro"/>
</dbReference>
<feature type="region of interest" description="Disordered" evidence="1">
    <location>
        <begin position="1"/>
        <end position="43"/>
    </location>
</feature>
<dbReference type="InterPro" id="IPR013401">
    <property type="entry name" value="T3SS_LcrE"/>
</dbReference>
<dbReference type="NCBIfam" id="TIGR02511">
    <property type="entry name" value="type_III_tyeA"/>
    <property type="match status" value="1"/>
</dbReference>
<evidence type="ECO:0000313" key="3">
    <source>
        <dbReference type="EMBL" id="SEA05782.1"/>
    </source>
</evidence>
<dbReference type="Proteomes" id="UP000187280">
    <property type="component" value="Unassembled WGS sequence"/>
</dbReference>
<proteinExistence type="predicted"/>
<dbReference type="RefSeq" id="WP_074727973.1">
    <property type="nucleotide sequence ID" value="NZ_FNQS01000002.1"/>
</dbReference>
<sequence>MVAIPPLSPAIANPATPFSAAVDAETPTAAPAQPSSPKASHDKAIHDGMEEVSAAFGEQMERKSKSLNRRQISQTQNRMEANIERIEKLTELFHLLENPRQPTLDQQVRSMRQLMLQTSSASVDALVQAAGGDAARADIVLRHVLAQAQQQGDASLQHAAQSSLERLQQEKGPEVRAGLNTAAALSLFSTDPQQKQILRELYYARIVHQQSPSSLLDALLERFDAQHFAAGLRTLQRALAADIASLASSISKTALSQMLKHLNDARQLSHTLSSSQQLLEHDAHRFPAATLGAVELTRRLIGLSANGAYVRDLHNLGREVAGQHAERQLLFFNALLRLVGGLPQTLWRDSKHRHTAMHLIRGLIGDLSRHETDGRAATPGKE</sequence>
<dbReference type="EMBL" id="FNQS01000002">
    <property type="protein sequence ID" value="SEA05782.1"/>
    <property type="molecule type" value="Genomic_DNA"/>
</dbReference>
<dbReference type="GO" id="GO:0050709">
    <property type="term" value="P:negative regulation of protein secretion"/>
    <property type="evidence" value="ECO:0007669"/>
    <property type="project" value="InterPro"/>
</dbReference>
<accession>A0A1H3Y4K2</accession>
<protein>
    <submittedName>
        <fullName evidence="3">Type III secretion protein W</fullName>
    </submittedName>
</protein>
<dbReference type="Pfam" id="PF07201">
    <property type="entry name" value="HrpJ"/>
    <property type="match status" value="1"/>
</dbReference>
<evidence type="ECO:0000256" key="1">
    <source>
        <dbReference type="SAM" id="MobiDB-lite"/>
    </source>
</evidence>